<accession>A0A9X7GH99</accession>
<gene>
    <name evidence="1" type="ORF">CN899_25345</name>
</gene>
<dbReference type="AlphaFoldDB" id="A0A9X7GH99"/>
<evidence type="ECO:0000313" key="1">
    <source>
        <dbReference type="EMBL" id="PGH79709.1"/>
    </source>
</evidence>
<sequence>METPLVSATAGIMPKVKPHPNAKIVATVTSFFCKHNKLTPLFYIRTNFIVTYICNNILYFKMLTIYTILDMQFSILIDFYKVRPLIAEHVITFVTLRHFTGS</sequence>
<comment type="caution">
    <text evidence="1">The sequence shown here is derived from an EMBL/GenBank/DDBJ whole genome shotgun (WGS) entry which is preliminary data.</text>
</comment>
<dbReference type="RefSeq" id="WP_098866820.1">
    <property type="nucleotide sequence ID" value="NZ_NUFN01000036.1"/>
</dbReference>
<evidence type="ECO:0000313" key="2">
    <source>
        <dbReference type="Proteomes" id="UP000222944"/>
    </source>
</evidence>
<reference evidence="1 2" key="1">
    <citation type="submission" date="2017-09" db="EMBL/GenBank/DDBJ databases">
        <title>Large-scale bioinformatics analysis of Bacillus genomes uncovers conserved roles of natural products in bacterial physiology.</title>
        <authorList>
            <consortium name="Agbiome Team Llc"/>
            <person name="Bleich R.M."/>
            <person name="Grubbs K.J."/>
            <person name="Santa Maria K.C."/>
            <person name="Allen S.E."/>
            <person name="Farag S."/>
            <person name="Shank E.A."/>
            <person name="Bowers A."/>
        </authorList>
    </citation>
    <scope>NUCLEOTIDE SEQUENCE [LARGE SCALE GENOMIC DNA]</scope>
    <source>
        <strain evidence="1 2">AFS058004</strain>
    </source>
</reference>
<organism evidence="1 2">
    <name type="scientific">Bacillus thuringiensis</name>
    <dbReference type="NCBI Taxonomy" id="1428"/>
    <lineage>
        <taxon>Bacteria</taxon>
        <taxon>Bacillati</taxon>
        <taxon>Bacillota</taxon>
        <taxon>Bacilli</taxon>
        <taxon>Bacillales</taxon>
        <taxon>Bacillaceae</taxon>
        <taxon>Bacillus</taxon>
        <taxon>Bacillus cereus group</taxon>
    </lineage>
</organism>
<dbReference type="EMBL" id="NUFN01000036">
    <property type="protein sequence ID" value="PGH79709.1"/>
    <property type="molecule type" value="Genomic_DNA"/>
</dbReference>
<proteinExistence type="predicted"/>
<name>A0A9X7GH99_BACTU</name>
<dbReference type="Proteomes" id="UP000222944">
    <property type="component" value="Unassembled WGS sequence"/>
</dbReference>
<protein>
    <submittedName>
        <fullName evidence="1">Uncharacterized protein</fullName>
    </submittedName>
</protein>